<reference evidence="4" key="1">
    <citation type="submission" date="2017-05" db="EMBL/GenBank/DDBJ databases">
        <authorList>
            <person name="Song R."/>
            <person name="Chenine A.L."/>
            <person name="Ruprecht R.M."/>
        </authorList>
    </citation>
    <scope>NUCLEOTIDE SEQUENCE [LARGE SCALE GENOMIC DNA]</scope>
</reference>
<name>A0A2H1H5M8_ZYMTR</name>
<feature type="domain" description="Apple" evidence="2">
    <location>
        <begin position="61"/>
        <end position="99"/>
    </location>
</feature>
<sequence>MLLLHLGTVLVYALGTLGNSITLDERAAGKCAEKTETRFSARRCVQHCQIVHPSYIFKDLVVRDFDACIESCGKDRKCDVASYSRRTRKCYLKDSRALRSTRRSPLIDTILETNNFVDVCVLLCPDHKSLLFPLAAVHNFTNEIDQLSGEHKDHFAV</sequence>
<gene>
    <name evidence="3" type="ORF">ZT1E4_G11094</name>
</gene>
<keyword evidence="1" id="KW-0732">Signal</keyword>
<evidence type="ECO:0000259" key="2">
    <source>
        <dbReference type="Pfam" id="PF00024"/>
    </source>
</evidence>
<dbReference type="EMBL" id="LT854264">
    <property type="protein sequence ID" value="SMR61129.1"/>
    <property type="molecule type" value="Genomic_DNA"/>
</dbReference>
<accession>A0A2H1H5M8</accession>
<dbReference type="Gene3D" id="3.50.4.10">
    <property type="entry name" value="Hepatocyte Growth Factor"/>
    <property type="match status" value="1"/>
</dbReference>
<proteinExistence type="predicted"/>
<evidence type="ECO:0000256" key="1">
    <source>
        <dbReference type="SAM" id="SignalP"/>
    </source>
</evidence>
<protein>
    <recommendedName>
        <fullName evidence="2">Apple domain-containing protein</fullName>
    </recommendedName>
</protein>
<dbReference type="InterPro" id="IPR003609">
    <property type="entry name" value="Pan_app"/>
</dbReference>
<feature type="chain" id="PRO_5013587767" description="Apple domain-containing protein" evidence="1">
    <location>
        <begin position="19"/>
        <end position="157"/>
    </location>
</feature>
<dbReference type="AlphaFoldDB" id="A0A2H1H5M8"/>
<dbReference type="Pfam" id="PF00024">
    <property type="entry name" value="PAN_1"/>
    <property type="match status" value="1"/>
</dbReference>
<evidence type="ECO:0000313" key="3">
    <source>
        <dbReference type="EMBL" id="SMR61129.1"/>
    </source>
</evidence>
<evidence type="ECO:0000313" key="4">
    <source>
        <dbReference type="Proteomes" id="UP000245764"/>
    </source>
</evidence>
<feature type="signal peptide" evidence="1">
    <location>
        <begin position="1"/>
        <end position="18"/>
    </location>
</feature>
<dbReference type="Proteomes" id="UP000245764">
    <property type="component" value="Chromosome 12"/>
</dbReference>
<organism evidence="3 4">
    <name type="scientific">Zymoseptoria tritici ST99CH_1E4</name>
    <dbReference type="NCBI Taxonomy" id="1276532"/>
    <lineage>
        <taxon>Eukaryota</taxon>
        <taxon>Fungi</taxon>
        <taxon>Dikarya</taxon>
        <taxon>Ascomycota</taxon>
        <taxon>Pezizomycotina</taxon>
        <taxon>Dothideomycetes</taxon>
        <taxon>Dothideomycetidae</taxon>
        <taxon>Mycosphaerellales</taxon>
        <taxon>Mycosphaerellaceae</taxon>
        <taxon>Zymoseptoria</taxon>
    </lineage>
</organism>